<dbReference type="InterPro" id="IPR044774">
    <property type="entry name" value="Suv3_DEXQc"/>
</dbReference>
<dbReference type="SMART" id="SM00490">
    <property type="entry name" value="HELICc"/>
    <property type="match status" value="1"/>
</dbReference>
<dbReference type="EMBL" id="JAACJM010000004">
    <property type="protein sequence ID" value="KAF5372866.1"/>
    <property type="molecule type" value="Genomic_DNA"/>
</dbReference>
<evidence type="ECO:0000256" key="6">
    <source>
        <dbReference type="ARBA" id="ARBA00022840"/>
    </source>
</evidence>
<evidence type="ECO:0000256" key="8">
    <source>
        <dbReference type="ARBA" id="ARBA00023128"/>
    </source>
</evidence>
<keyword evidence="13" id="KW-1185">Reference proteome</keyword>
<dbReference type="Gene3D" id="1.20.58.1080">
    <property type="match status" value="1"/>
</dbReference>
<dbReference type="GO" id="GO:0003724">
    <property type="term" value="F:RNA helicase activity"/>
    <property type="evidence" value="ECO:0007669"/>
    <property type="project" value="UniProtKB-EC"/>
</dbReference>
<keyword evidence="7" id="KW-0809">Transit peptide</keyword>
<comment type="subcellular location">
    <subcellularLocation>
        <location evidence="1">Mitochondrion</location>
    </subcellularLocation>
</comment>
<feature type="compositionally biased region" description="Basic residues" evidence="10">
    <location>
        <begin position="32"/>
        <end position="44"/>
    </location>
</feature>
<protein>
    <recommendedName>
        <fullName evidence="2">RNA helicase</fullName>
        <ecNumber evidence="2">3.6.4.13</ecNumber>
    </recommendedName>
</protein>
<dbReference type="Pfam" id="PF12513">
    <property type="entry name" value="SUV3_C"/>
    <property type="match status" value="1"/>
</dbReference>
<keyword evidence="3" id="KW-0547">Nucleotide-binding</keyword>
<evidence type="ECO:0000256" key="7">
    <source>
        <dbReference type="ARBA" id="ARBA00022946"/>
    </source>
</evidence>
<evidence type="ECO:0000256" key="9">
    <source>
        <dbReference type="ARBA" id="ARBA00047984"/>
    </source>
</evidence>
<evidence type="ECO:0000256" key="5">
    <source>
        <dbReference type="ARBA" id="ARBA00022806"/>
    </source>
</evidence>
<accession>A0A8H5GXG2</accession>
<keyword evidence="4" id="KW-0378">Hydrolase</keyword>
<dbReference type="CDD" id="cd17913">
    <property type="entry name" value="DEXQc_Suv3"/>
    <property type="match status" value="1"/>
</dbReference>
<dbReference type="InterPro" id="IPR022192">
    <property type="entry name" value="SUV3_C"/>
</dbReference>
<dbReference type="FunFam" id="3.40.50.300:FF:000957">
    <property type="entry name" value="ATP-dependent RNA helicase SUV3L, mitochondrial"/>
    <property type="match status" value="1"/>
</dbReference>
<dbReference type="Pfam" id="PF00271">
    <property type="entry name" value="Helicase_C"/>
    <property type="match status" value="1"/>
</dbReference>
<gene>
    <name evidence="12" type="ORF">D9758_001616</name>
</gene>
<dbReference type="OrthoDB" id="6692397at2759"/>
<dbReference type="GO" id="GO:0016787">
    <property type="term" value="F:hydrolase activity"/>
    <property type="evidence" value="ECO:0007669"/>
    <property type="project" value="UniProtKB-KW"/>
</dbReference>
<keyword evidence="6" id="KW-0067">ATP-binding</keyword>
<dbReference type="InterPro" id="IPR001650">
    <property type="entry name" value="Helicase_C-like"/>
</dbReference>
<dbReference type="EC" id="3.6.4.13" evidence="2"/>
<keyword evidence="8" id="KW-0496">Mitochondrion</keyword>
<dbReference type="AlphaFoldDB" id="A0A8H5GXG2"/>
<dbReference type="GO" id="GO:0045025">
    <property type="term" value="C:mitochondrial degradosome"/>
    <property type="evidence" value="ECO:0007669"/>
    <property type="project" value="TreeGrafter"/>
</dbReference>
<evidence type="ECO:0000256" key="4">
    <source>
        <dbReference type="ARBA" id="ARBA00022801"/>
    </source>
</evidence>
<comment type="catalytic activity">
    <reaction evidence="9">
        <text>ATP + H2O = ADP + phosphate + H(+)</text>
        <dbReference type="Rhea" id="RHEA:13065"/>
        <dbReference type="ChEBI" id="CHEBI:15377"/>
        <dbReference type="ChEBI" id="CHEBI:15378"/>
        <dbReference type="ChEBI" id="CHEBI:30616"/>
        <dbReference type="ChEBI" id="CHEBI:43474"/>
        <dbReference type="ChEBI" id="CHEBI:456216"/>
        <dbReference type="EC" id="3.6.4.13"/>
    </reaction>
</comment>
<dbReference type="Gene3D" id="1.20.272.40">
    <property type="match status" value="1"/>
</dbReference>
<evidence type="ECO:0000256" key="1">
    <source>
        <dbReference type="ARBA" id="ARBA00004173"/>
    </source>
</evidence>
<evidence type="ECO:0000256" key="3">
    <source>
        <dbReference type="ARBA" id="ARBA00022741"/>
    </source>
</evidence>
<evidence type="ECO:0000256" key="2">
    <source>
        <dbReference type="ARBA" id="ARBA00012552"/>
    </source>
</evidence>
<dbReference type="InterPro" id="IPR050699">
    <property type="entry name" value="RNA-DNA_Helicase"/>
</dbReference>
<dbReference type="PANTHER" id="PTHR12131">
    <property type="entry name" value="ATP-DEPENDENT RNA AND DNA HELICASE"/>
    <property type="match status" value="1"/>
</dbReference>
<feature type="domain" description="Helicase C-terminal" evidence="11">
    <location>
        <begin position="393"/>
        <end position="580"/>
    </location>
</feature>
<dbReference type="GO" id="GO:0005524">
    <property type="term" value="F:ATP binding"/>
    <property type="evidence" value="ECO:0007669"/>
    <property type="project" value="UniProtKB-KW"/>
</dbReference>
<dbReference type="Gene3D" id="3.40.50.300">
    <property type="entry name" value="P-loop containing nucleotide triphosphate hydrolases"/>
    <property type="match status" value="2"/>
</dbReference>
<comment type="caution">
    <text evidence="12">The sequence shown here is derived from an EMBL/GenBank/DDBJ whole genome shotgun (WGS) entry which is preliminary data.</text>
</comment>
<evidence type="ECO:0000313" key="12">
    <source>
        <dbReference type="EMBL" id="KAF5372866.1"/>
    </source>
</evidence>
<name>A0A8H5GXG2_9AGAR</name>
<proteinExistence type="predicted"/>
<dbReference type="SUPFAM" id="SSF52540">
    <property type="entry name" value="P-loop containing nucleoside triphosphate hydrolases"/>
    <property type="match status" value="1"/>
</dbReference>
<dbReference type="InterPro" id="IPR027417">
    <property type="entry name" value="P-loop_NTPase"/>
</dbReference>
<dbReference type="PROSITE" id="PS51194">
    <property type="entry name" value="HELICASE_CTER"/>
    <property type="match status" value="1"/>
</dbReference>
<evidence type="ECO:0000259" key="11">
    <source>
        <dbReference type="PROSITE" id="PS51194"/>
    </source>
</evidence>
<keyword evidence="5" id="KW-0347">Helicase</keyword>
<sequence length="831" mass="92617">MNVLSICTRCQSSLSVHVERSFLTLHYTTRRLRSGGHSKNKKPPKFWSPRSYSDEEEDDKHSKPSPSRKFVPRERRIVTKPQLKLSPDDPQAIINYFQTHVDKWSERLDLKERLQVFGVPPEDIQPLLRLFVNAVRSGQLSSPEAYKRYNLVRFGLSSEDDFPDDYVDIVMTGILFDWVANPANQDALQSIPPVTLSTMTKLFNAASVSSPSDIFPRARMLRRKVYMHVGPTNSGKTHNALRALAAAKSGIYAGPLRLLAHEIWSRLNRGEIVPLGAEQDPVKAPPPSLVDVANTDSALDAAPAPSTAHKGNPQYARVCNMITGEEHKIVDINAPLLSCTVEMLSTTASYDVAVIDEIQMIADPDRGTGWTQAVIGLNAKEIHLCGEETAVPIVQKLLEDTNDEVIVKRYERLTPLSMDEALGGDWSKIRKGDCVVCFSRTGIFAVKKLIEEATGMRCAVVYGSLPPEIRSQQAALFNDPNSGYDVLVGSDAIGMGLNLKIRRVVFEKISKFNGVHLQYLSLSQTKQIAGRAGRYGMMQDEKPGGFVTTFDSRDRPFVEGKLAEKPKPLATARLGLLDEQLFRISTSLPINTSLASMFMALIYIGKVPPIYRFSGSNFWKQAADYLDEWAAGSLPLYDRNMFMLAPVPWKQPASLPLIQKLIEGFRDKMCVSLMDLLKGTSLLDDLKSVEKDMASLPVPLSNPDTMSSLEIIHRFIGLYSWLTFRKPIAFSEVDECMELKERVEKALHWTLEGVTKNIAEYHALKRQMMASGTLDEEGGIAFKSHHEMRKQNQKTQVWSTPAAKVAAAQKNARSSLIGVDTDSRTHGQEAL</sequence>
<evidence type="ECO:0000313" key="13">
    <source>
        <dbReference type="Proteomes" id="UP000559256"/>
    </source>
</evidence>
<dbReference type="PANTHER" id="PTHR12131:SF1">
    <property type="entry name" value="ATP-DEPENDENT RNA HELICASE SUPV3L1, MITOCHONDRIAL-RELATED"/>
    <property type="match status" value="1"/>
</dbReference>
<dbReference type="GO" id="GO:0000965">
    <property type="term" value="P:mitochondrial RNA 3'-end processing"/>
    <property type="evidence" value="ECO:0007669"/>
    <property type="project" value="TreeGrafter"/>
</dbReference>
<dbReference type="Pfam" id="PF22527">
    <property type="entry name" value="DEXQc_Suv3"/>
    <property type="match status" value="2"/>
</dbReference>
<evidence type="ECO:0000256" key="10">
    <source>
        <dbReference type="SAM" id="MobiDB-lite"/>
    </source>
</evidence>
<reference evidence="12 13" key="1">
    <citation type="journal article" date="2020" name="ISME J.">
        <title>Uncovering the hidden diversity of litter-decomposition mechanisms in mushroom-forming fungi.</title>
        <authorList>
            <person name="Floudas D."/>
            <person name="Bentzer J."/>
            <person name="Ahren D."/>
            <person name="Johansson T."/>
            <person name="Persson P."/>
            <person name="Tunlid A."/>
        </authorList>
    </citation>
    <scope>NUCLEOTIDE SEQUENCE [LARGE SCALE GENOMIC DNA]</scope>
    <source>
        <strain evidence="12 13">CBS 291.85</strain>
    </source>
</reference>
<organism evidence="12 13">
    <name type="scientific">Tetrapyrgos nigripes</name>
    <dbReference type="NCBI Taxonomy" id="182062"/>
    <lineage>
        <taxon>Eukaryota</taxon>
        <taxon>Fungi</taxon>
        <taxon>Dikarya</taxon>
        <taxon>Basidiomycota</taxon>
        <taxon>Agaricomycotina</taxon>
        <taxon>Agaricomycetes</taxon>
        <taxon>Agaricomycetidae</taxon>
        <taxon>Agaricales</taxon>
        <taxon>Marasmiineae</taxon>
        <taxon>Marasmiaceae</taxon>
        <taxon>Tetrapyrgos</taxon>
    </lineage>
</organism>
<dbReference type="InterPro" id="IPR055206">
    <property type="entry name" value="DEXQc_SUV3"/>
</dbReference>
<dbReference type="CDD" id="cd18805">
    <property type="entry name" value="SF2_C_suv3"/>
    <property type="match status" value="1"/>
</dbReference>
<feature type="region of interest" description="Disordered" evidence="10">
    <location>
        <begin position="32"/>
        <end position="69"/>
    </location>
</feature>
<dbReference type="Proteomes" id="UP000559256">
    <property type="component" value="Unassembled WGS sequence"/>
</dbReference>